<dbReference type="EMBL" id="CP066078">
    <property type="protein sequence ID" value="QQC60202.1"/>
    <property type="molecule type" value="Genomic_DNA"/>
</dbReference>
<feature type="domain" description="Resolvase/invertase-type recombinase catalytic" evidence="7">
    <location>
        <begin position="1"/>
        <end position="144"/>
    </location>
</feature>
<dbReference type="PROSITE" id="PS00397">
    <property type="entry name" value="RECOMBINASES_1"/>
    <property type="match status" value="1"/>
</dbReference>
<evidence type="ECO:0000256" key="6">
    <source>
        <dbReference type="PROSITE-ProRule" id="PRU10137"/>
    </source>
</evidence>
<organism evidence="8 10">
    <name type="scientific">Rothia kristinae</name>
    <dbReference type="NCBI Taxonomy" id="37923"/>
    <lineage>
        <taxon>Bacteria</taxon>
        <taxon>Bacillati</taxon>
        <taxon>Actinomycetota</taxon>
        <taxon>Actinomycetes</taxon>
        <taxon>Micrococcales</taxon>
        <taxon>Micrococcaceae</taxon>
        <taxon>Rothia</taxon>
    </lineage>
</organism>
<dbReference type="GO" id="GO:0000150">
    <property type="term" value="F:DNA strand exchange activity"/>
    <property type="evidence" value="ECO:0007669"/>
    <property type="project" value="InterPro"/>
</dbReference>
<evidence type="ECO:0000256" key="1">
    <source>
        <dbReference type="ARBA" id="ARBA00009913"/>
    </source>
</evidence>
<dbReference type="EMBL" id="CP066078">
    <property type="protein sequence ID" value="QQC59952.1"/>
    <property type="molecule type" value="Genomic_DNA"/>
</dbReference>
<evidence type="ECO:0000256" key="4">
    <source>
        <dbReference type="ARBA" id="ARBA00023172"/>
    </source>
</evidence>
<proteinExistence type="inferred from homology"/>
<dbReference type="InterPro" id="IPR050639">
    <property type="entry name" value="SSR_resolvase"/>
</dbReference>
<dbReference type="InterPro" id="IPR006119">
    <property type="entry name" value="Resolv_N"/>
</dbReference>
<keyword evidence="2" id="KW-0229">DNA integration</keyword>
<evidence type="ECO:0000313" key="10">
    <source>
        <dbReference type="Proteomes" id="UP000595221"/>
    </source>
</evidence>
<feature type="active site" description="O-(5'-phospho-DNA)-serine intermediate" evidence="5 6">
    <location>
        <position position="9"/>
    </location>
</feature>
<gene>
    <name evidence="8" type="ORF">I6H58_03070</name>
    <name evidence="9" type="ORF">I6H58_04570</name>
</gene>
<dbReference type="AlphaFoldDB" id="A0A7T4MUU5"/>
<name>A0A7T4MUU5_9MICC</name>
<keyword evidence="3" id="KW-0238">DNA-binding</keyword>
<accession>A0A7T4MUU5</accession>
<dbReference type="InterPro" id="IPR009057">
    <property type="entry name" value="Homeodomain-like_sf"/>
</dbReference>
<dbReference type="Proteomes" id="UP000595221">
    <property type="component" value="Chromosome"/>
</dbReference>
<dbReference type="Gene3D" id="3.40.50.1390">
    <property type="entry name" value="Resolvase, N-terminal catalytic domain"/>
    <property type="match status" value="1"/>
</dbReference>
<dbReference type="CDD" id="cd03768">
    <property type="entry name" value="SR_ResInv"/>
    <property type="match status" value="1"/>
</dbReference>
<dbReference type="PANTHER" id="PTHR30461:SF2">
    <property type="entry name" value="SERINE RECOMBINASE PINE-RELATED"/>
    <property type="match status" value="1"/>
</dbReference>
<dbReference type="GO" id="GO:0015074">
    <property type="term" value="P:DNA integration"/>
    <property type="evidence" value="ECO:0007669"/>
    <property type="project" value="UniProtKB-KW"/>
</dbReference>
<dbReference type="SUPFAM" id="SSF53041">
    <property type="entry name" value="Resolvase-like"/>
    <property type="match status" value="1"/>
</dbReference>
<evidence type="ECO:0000256" key="3">
    <source>
        <dbReference type="ARBA" id="ARBA00023125"/>
    </source>
</evidence>
<dbReference type="PROSITE" id="PS51736">
    <property type="entry name" value="RECOMBINASES_3"/>
    <property type="match status" value="1"/>
</dbReference>
<protein>
    <submittedName>
        <fullName evidence="8">Recombinase family protein</fullName>
    </submittedName>
</protein>
<sequence>MKIGYARVSTREQVASLDTEQVASLDTQRAALTAAGCERVFEDTISGARSTRPGLDTARSHLRTGDALVVTRLDRLGRSMRDTVNTAAELTDEGVRLVLLDMGLDTATREGRLMVGILSALAQQELETIQERTRVGLEHARSQGRVGGRPPKLNPAQRAAALAALRGGLSASDVAALHGVSRWTITRIREQDTKGE</sequence>
<evidence type="ECO:0000256" key="2">
    <source>
        <dbReference type="ARBA" id="ARBA00022908"/>
    </source>
</evidence>
<reference evidence="8 10" key="1">
    <citation type="submission" date="2020-12" db="EMBL/GenBank/DDBJ databases">
        <title>FDA dAtabase for Regulatory Grade micrObial Sequences (FDA-ARGOS): Supporting development and validation of Infectious Disease Dx tests.</title>
        <authorList>
            <person name="Sproer C."/>
            <person name="Gronow S."/>
            <person name="Severitt S."/>
            <person name="Schroder I."/>
            <person name="Tallon L."/>
            <person name="Sadzewicz L."/>
            <person name="Zhao X."/>
            <person name="Boylan J."/>
            <person name="Ott S."/>
            <person name="Bowen H."/>
            <person name="Vavikolanu K."/>
            <person name="Mehta A."/>
            <person name="Aluvathingal J."/>
            <person name="Nadendla S."/>
            <person name="Lowell S."/>
            <person name="Myers T."/>
            <person name="Yan Y."/>
            <person name="Sichtig H."/>
        </authorList>
    </citation>
    <scope>NUCLEOTIDE SEQUENCE [LARGE SCALE GENOMIC DNA]</scope>
    <source>
        <strain evidence="8 10">FDAARGOS_1001</strain>
    </source>
</reference>
<keyword evidence="4" id="KW-0233">DNA recombination</keyword>
<dbReference type="SMART" id="SM00857">
    <property type="entry name" value="Resolvase"/>
    <property type="match status" value="1"/>
</dbReference>
<dbReference type="InterPro" id="IPR006118">
    <property type="entry name" value="Recombinase_CS"/>
</dbReference>
<dbReference type="PANTHER" id="PTHR30461">
    <property type="entry name" value="DNA-INVERTASE FROM LAMBDOID PROPHAGE"/>
    <property type="match status" value="1"/>
</dbReference>
<dbReference type="Gene3D" id="1.10.10.60">
    <property type="entry name" value="Homeodomain-like"/>
    <property type="match status" value="1"/>
</dbReference>
<evidence type="ECO:0000313" key="9">
    <source>
        <dbReference type="EMBL" id="QQC60202.1"/>
    </source>
</evidence>
<evidence type="ECO:0000256" key="5">
    <source>
        <dbReference type="PIRSR" id="PIRSR606118-50"/>
    </source>
</evidence>
<dbReference type="RefSeq" id="WP_198490769.1">
    <property type="nucleotide sequence ID" value="NZ_CP066078.1"/>
</dbReference>
<dbReference type="SUPFAM" id="SSF46689">
    <property type="entry name" value="Homeodomain-like"/>
    <property type="match status" value="1"/>
</dbReference>
<evidence type="ECO:0000313" key="8">
    <source>
        <dbReference type="EMBL" id="QQC59952.1"/>
    </source>
</evidence>
<evidence type="ECO:0000259" key="7">
    <source>
        <dbReference type="PROSITE" id="PS51736"/>
    </source>
</evidence>
<dbReference type="GO" id="GO:0003677">
    <property type="term" value="F:DNA binding"/>
    <property type="evidence" value="ECO:0007669"/>
    <property type="project" value="UniProtKB-KW"/>
</dbReference>
<dbReference type="PROSITE" id="PS00398">
    <property type="entry name" value="RECOMBINASES_2"/>
    <property type="match status" value="1"/>
</dbReference>
<dbReference type="Pfam" id="PF00239">
    <property type="entry name" value="Resolvase"/>
    <property type="match status" value="1"/>
</dbReference>
<dbReference type="InterPro" id="IPR036162">
    <property type="entry name" value="Resolvase-like_N_sf"/>
</dbReference>
<comment type="similarity">
    <text evidence="1">Belongs to the site-specific recombinase resolvase family.</text>
</comment>